<dbReference type="AlphaFoldDB" id="A0A644ZFM4"/>
<dbReference type="EMBL" id="VSSQ01008734">
    <property type="protein sequence ID" value="MPM39685.1"/>
    <property type="molecule type" value="Genomic_DNA"/>
</dbReference>
<evidence type="ECO:0000313" key="1">
    <source>
        <dbReference type="EMBL" id="MPM39685.1"/>
    </source>
</evidence>
<reference evidence="1" key="1">
    <citation type="submission" date="2019-08" db="EMBL/GenBank/DDBJ databases">
        <authorList>
            <person name="Kucharzyk K."/>
            <person name="Murdoch R.W."/>
            <person name="Higgins S."/>
            <person name="Loffler F."/>
        </authorList>
    </citation>
    <scope>NUCLEOTIDE SEQUENCE</scope>
</reference>
<sequence>MRFVLRGNGNNELMVGADRIRHGERIIIRHSDGDQIVLGVFTACNIKVICFHGDGNLLAGIYGCAGQRKRNLFADVRARIRDGQIRCRIAAELNFALFFGERNANSHILAGHDKRVLTVRFAHRCVCYRNSCGLSRLLGDGEFHRVALLSAGGTCHVRRGERDVVAFRLERCGYGQLDILRQVGRQRDVIAVSRAQRERAFHESRGRIGVAVFQTVRREFISLPRQIGKRGFVFCSAGRNELDRAVERCRNDNGTAVGHCRLLLLRHFVSFGRVGIVFRRGRVGRFGRAGAYGRAVRQQ</sequence>
<comment type="caution">
    <text evidence="1">The sequence shown here is derived from an EMBL/GenBank/DDBJ whole genome shotgun (WGS) entry which is preliminary data.</text>
</comment>
<organism evidence="1">
    <name type="scientific">bioreactor metagenome</name>
    <dbReference type="NCBI Taxonomy" id="1076179"/>
    <lineage>
        <taxon>unclassified sequences</taxon>
        <taxon>metagenomes</taxon>
        <taxon>ecological metagenomes</taxon>
    </lineage>
</organism>
<gene>
    <name evidence="1" type="ORF">SDC9_86319</name>
</gene>
<protein>
    <submittedName>
        <fullName evidence="1">Uncharacterized protein</fullName>
    </submittedName>
</protein>
<name>A0A644ZFM4_9ZZZZ</name>
<accession>A0A644ZFM4</accession>
<proteinExistence type="predicted"/>